<dbReference type="InterPro" id="IPR011006">
    <property type="entry name" value="CheY-like_superfamily"/>
</dbReference>
<dbReference type="Pfam" id="PF00072">
    <property type="entry name" value="Response_reg"/>
    <property type="match status" value="1"/>
</dbReference>
<gene>
    <name evidence="12" type="ORF">LCGC14_2057710</name>
</gene>
<dbReference type="PANTHER" id="PTHR45339">
    <property type="entry name" value="HYBRID SIGNAL TRANSDUCTION HISTIDINE KINASE J"/>
    <property type="match status" value="1"/>
</dbReference>
<keyword evidence="5" id="KW-0547">Nucleotide-binding</keyword>
<dbReference type="Gene3D" id="3.40.50.2300">
    <property type="match status" value="1"/>
</dbReference>
<dbReference type="Pfam" id="PF01627">
    <property type="entry name" value="Hpt"/>
    <property type="match status" value="1"/>
</dbReference>
<dbReference type="InterPro" id="IPR003594">
    <property type="entry name" value="HATPase_dom"/>
</dbReference>
<keyword evidence="4" id="KW-0812">Transmembrane</keyword>
<evidence type="ECO:0000313" key="12">
    <source>
        <dbReference type="EMBL" id="KKL75154.1"/>
    </source>
</evidence>
<proteinExistence type="predicted"/>
<evidence type="ECO:0000259" key="10">
    <source>
        <dbReference type="PROSITE" id="PS50110"/>
    </source>
</evidence>
<keyword evidence="7" id="KW-1133">Transmembrane helix</keyword>
<dbReference type="Pfam" id="PF02518">
    <property type="entry name" value="HATPase_c"/>
    <property type="match status" value="1"/>
</dbReference>
<evidence type="ECO:0000256" key="1">
    <source>
        <dbReference type="ARBA" id="ARBA00004651"/>
    </source>
</evidence>
<evidence type="ECO:0000256" key="3">
    <source>
        <dbReference type="ARBA" id="ARBA00022553"/>
    </source>
</evidence>
<evidence type="ECO:0000259" key="11">
    <source>
        <dbReference type="PROSITE" id="PS50894"/>
    </source>
</evidence>
<evidence type="ECO:0000256" key="7">
    <source>
        <dbReference type="ARBA" id="ARBA00022989"/>
    </source>
</evidence>
<keyword evidence="6" id="KW-0067">ATP-binding</keyword>
<evidence type="ECO:0000256" key="6">
    <source>
        <dbReference type="ARBA" id="ARBA00022840"/>
    </source>
</evidence>
<dbReference type="SMART" id="SM00448">
    <property type="entry name" value="REC"/>
    <property type="match status" value="1"/>
</dbReference>
<evidence type="ECO:0008006" key="13">
    <source>
        <dbReference type="Google" id="ProtNLM"/>
    </source>
</evidence>
<evidence type="ECO:0000256" key="2">
    <source>
        <dbReference type="ARBA" id="ARBA00022475"/>
    </source>
</evidence>
<evidence type="ECO:0000256" key="9">
    <source>
        <dbReference type="ARBA" id="ARBA00023136"/>
    </source>
</evidence>
<dbReference type="PANTHER" id="PTHR45339:SF1">
    <property type="entry name" value="HYBRID SIGNAL TRANSDUCTION HISTIDINE KINASE J"/>
    <property type="match status" value="1"/>
</dbReference>
<dbReference type="CDD" id="cd17546">
    <property type="entry name" value="REC_hyHK_CKI1_RcsC-like"/>
    <property type="match status" value="1"/>
</dbReference>
<sequence length="317" mass="34183">NGTGLGLGIARRLVDRMGGTLVCTSAVGQGSTFSFELETSVAANTPLPEERPEKPSVRKDMSSRVMQILIVEDNDINRELLEKMLATAGHEVTAASNATTGIAAADHRAFDLILMDISMPDINGMKATEAIRTSGGPSHRTPVYAVTAHALPEERARFRAAGMDGCLIKPVRRSNLLEVLESVPATTDLVVVRPDHVLLDLEQFRNLESVLTADRMVTMLSIFAEEVVSLMARLDGSVTASNLRSLQKNVHQISGSAAIFGAVHLHKSLGRIETACKNDDPATVNRLALNLEEVWPATFALISETVDLPPPKSLTMK</sequence>
<comment type="subcellular location">
    <subcellularLocation>
        <location evidence="1">Cell membrane</location>
        <topology evidence="1">Multi-pass membrane protein</topology>
    </subcellularLocation>
</comment>
<evidence type="ECO:0000256" key="4">
    <source>
        <dbReference type="ARBA" id="ARBA00022692"/>
    </source>
</evidence>
<dbReference type="PROSITE" id="PS50894">
    <property type="entry name" value="HPT"/>
    <property type="match status" value="1"/>
</dbReference>
<dbReference type="SUPFAM" id="SSF47226">
    <property type="entry name" value="Histidine-containing phosphotransfer domain, HPT domain"/>
    <property type="match status" value="1"/>
</dbReference>
<evidence type="ECO:0000256" key="5">
    <source>
        <dbReference type="ARBA" id="ARBA00022741"/>
    </source>
</evidence>
<dbReference type="PROSITE" id="PS50110">
    <property type="entry name" value="RESPONSE_REGULATORY"/>
    <property type="match status" value="1"/>
</dbReference>
<dbReference type="InterPro" id="IPR036641">
    <property type="entry name" value="HPT_dom_sf"/>
</dbReference>
<dbReference type="Gene3D" id="1.20.120.160">
    <property type="entry name" value="HPT domain"/>
    <property type="match status" value="1"/>
</dbReference>
<dbReference type="SUPFAM" id="SSF52172">
    <property type="entry name" value="CheY-like"/>
    <property type="match status" value="1"/>
</dbReference>
<name>A0A0F9EM71_9ZZZZ</name>
<dbReference type="InterPro" id="IPR036890">
    <property type="entry name" value="HATPase_C_sf"/>
</dbReference>
<accession>A0A0F9EM71</accession>
<dbReference type="EMBL" id="LAZR01024431">
    <property type="protein sequence ID" value="KKL75154.1"/>
    <property type="molecule type" value="Genomic_DNA"/>
</dbReference>
<keyword evidence="3" id="KW-0597">Phosphoprotein</keyword>
<feature type="domain" description="Response regulatory" evidence="10">
    <location>
        <begin position="67"/>
        <end position="184"/>
    </location>
</feature>
<dbReference type="InterPro" id="IPR004358">
    <property type="entry name" value="Sig_transdc_His_kin-like_C"/>
</dbReference>
<dbReference type="InterPro" id="IPR008207">
    <property type="entry name" value="Sig_transdc_His_kin_Hpt_dom"/>
</dbReference>
<dbReference type="GO" id="GO:0000160">
    <property type="term" value="P:phosphorelay signal transduction system"/>
    <property type="evidence" value="ECO:0007669"/>
    <property type="project" value="UniProtKB-KW"/>
</dbReference>
<feature type="non-terminal residue" evidence="12">
    <location>
        <position position="1"/>
    </location>
</feature>
<dbReference type="AlphaFoldDB" id="A0A0F9EM71"/>
<feature type="domain" description="HPt" evidence="11">
    <location>
        <begin position="212"/>
        <end position="309"/>
    </location>
</feature>
<dbReference type="Gene3D" id="3.30.565.10">
    <property type="entry name" value="Histidine kinase-like ATPase, C-terminal domain"/>
    <property type="match status" value="1"/>
</dbReference>
<keyword evidence="2" id="KW-1003">Cell membrane</keyword>
<evidence type="ECO:0000256" key="8">
    <source>
        <dbReference type="ARBA" id="ARBA00023012"/>
    </source>
</evidence>
<protein>
    <recommendedName>
        <fullName evidence="13">Histidine kinase</fullName>
    </recommendedName>
</protein>
<dbReference type="GO" id="GO:0016772">
    <property type="term" value="F:transferase activity, transferring phosphorus-containing groups"/>
    <property type="evidence" value="ECO:0007669"/>
    <property type="project" value="InterPro"/>
</dbReference>
<comment type="caution">
    <text evidence="12">The sequence shown here is derived from an EMBL/GenBank/DDBJ whole genome shotgun (WGS) entry which is preliminary data.</text>
</comment>
<reference evidence="12" key="1">
    <citation type="journal article" date="2015" name="Nature">
        <title>Complex archaea that bridge the gap between prokaryotes and eukaryotes.</title>
        <authorList>
            <person name="Spang A."/>
            <person name="Saw J.H."/>
            <person name="Jorgensen S.L."/>
            <person name="Zaremba-Niedzwiedzka K."/>
            <person name="Martijn J."/>
            <person name="Lind A.E."/>
            <person name="van Eijk R."/>
            <person name="Schleper C."/>
            <person name="Guy L."/>
            <person name="Ettema T.J."/>
        </authorList>
    </citation>
    <scope>NUCLEOTIDE SEQUENCE</scope>
</reference>
<dbReference type="GO" id="GO:0005524">
    <property type="term" value="F:ATP binding"/>
    <property type="evidence" value="ECO:0007669"/>
    <property type="project" value="UniProtKB-KW"/>
</dbReference>
<dbReference type="InterPro" id="IPR001789">
    <property type="entry name" value="Sig_transdc_resp-reg_receiver"/>
</dbReference>
<dbReference type="SUPFAM" id="SSF55874">
    <property type="entry name" value="ATPase domain of HSP90 chaperone/DNA topoisomerase II/histidine kinase"/>
    <property type="match status" value="1"/>
</dbReference>
<keyword evidence="8" id="KW-0902">Two-component regulatory system</keyword>
<dbReference type="PRINTS" id="PR00344">
    <property type="entry name" value="BCTRLSENSOR"/>
</dbReference>
<keyword evidence="9" id="KW-0472">Membrane</keyword>
<organism evidence="12">
    <name type="scientific">marine sediment metagenome</name>
    <dbReference type="NCBI Taxonomy" id="412755"/>
    <lineage>
        <taxon>unclassified sequences</taxon>
        <taxon>metagenomes</taxon>
        <taxon>ecological metagenomes</taxon>
    </lineage>
</organism>
<dbReference type="GO" id="GO:0005886">
    <property type="term" value="C:plasma membrane"/>
    <property type="evidence" value="ECO:0007669"/>
    <property type="project" value="UniProtKB-SubCell"/>
</dbReference>